<dbReference type="RefSeq" id="WP_208390561.1">
    <property type="nucleotide sequence ID" value="NZ_BAAAOO010000007.1"/>
</dbReference>
<comment type="caution">
    <text evidence="1">The sequence shown here is derived from an EMBL/GenBank/DDBJ whole genome shotgun (WGS) entry which is preliminary data.</text>
</comment>
<organism evidence="1 2">
    <name type="scientific">Brooklawnia cerclae</name>
    <dbReference type="NCBI Taxonomy" id="349934"/>
    <lineage>
        <taxon>Bacteria</taxon>
        <taxon>Bacillati</taxon>
        <taxon>Actinomycetota</taxon>
        <taxon>Actinomycetes</taxon>
        <taxon>Propionibacteriales</taxon>
        <taxon>Propionibacteriaceae</taxon>
        <taxon>Brooklawnia</taxon>
    </lineage>
</organism>
<gene>
    <name evidence="1" type="ORF">FB473_002566</name>
</gene>
<dbReference type="Gene3D" id="3.40.30.10">
    <property type="entry name" value="Glutaredoxin"/>
    <property type="match status" value="1"/>
</dbReference>
<protein>
    <submittedName>
        <fullName evidence="1">Glutaredoxin</fullName>
    </submittedName>
</protein>
<evidence type="ECO:0000313" key="1">
    <source>
        <dbReference type="EMBL" id="NIH57921.1"/>
    </source>
</evidence>
<keyword evidence="2" id="KW-1185">Reference proteome</keyword>
<proteinExistence type="predicted"/>
<dbReference type="EMBL" id="JAAMOZ010000001">
    <property type="protein sequence ID" value="NIH57921.1"/>
    <property type="molecule type" value="Genomic_DNA"/>
</dbReference>
<accession>A0ABX0SMD3</accession>
<sequence length="97" mass="10495">MTQPHDNGIRAVPRLTLVTSPGCHFCQDAHSVLAEFAGRGLVELGTVDAESSEGLALVETHRPAMFPLVLLDGRFFSNGRLPRRKLAHVLGVDRAGH</sequence>
<dbReference type="Proteomes" id="UP000749311">
    <property type="component" value="Unassembled WGS sequence"/>
</dbReference>
<reference evidence="1 2" key="1">
    <citation type="submission" date="2020-02" db="EMBL/GenBank/DDBJ databases">
        <title>Sequencing the genomes of 1000 actinobacteria strains.</title>
        <authorList>
            <person name="Klenk H.-P."/>
        </authorList>
    </citation>
    <scope>NUCLEOTIDE SEQUENCE [LARGE SCALE GENOMIC DNA]</scope>
    <source>
        <strain evidence="1 2">DSM 19609</strain>
    </source>
</reference>
<evidence type="ECO:0000313" key="2">
    <source>
        <dbReference type="Proteomes" id="UP000749311"/>
    </source>
</evidence>
<dbReference type="InterPro" id="IPR036249">
    <property type="entry name" value="Thioredoxin-like_sf"/>
</dbReference>
<dbReference type="SUPFAM" id="SSF52833">
    <property type="entry name" value="Thioredoxin-like"/>
    <property type="match status" value="1"/>
</dbReference>
<name>A0ABX0SMD3_9ACTN</name>